<evidence type="ECO:0000256" key="1">
    <source>
        <dbReference type="SAM" id="MobiDB-lite"/>
    </source>
</evidence>
<evidence type="ECO:0000313" key="4">
    <source>
        <dbReference type="Proteomes" id="UP000253551"/>
    </source>
</evidence>
<reference evidence="3 4" key="1">
    <citation type="journal article" date="2018" name="G3 (Bethesda)">
        <title>Phylogenetic and Phylogenomic Definition of Rhizopus Species.</title>
        <authorList>
            <person name="Gryganskyi A.P."/>
            <person name="Golan J."/>
            <person name="Dolatabadi S."/>
            <person name="Mondo S."/>
            <person name="Robb S."/>
            <person name="Idnurm A."/>
            <person name="Muszewska A."/>
            <person name="Steczkiewicz K."/>
            <person name="Masonjones S."/>
            <person name="Liao H.L."/>
            <person name="Gajdeczka M.T."/>
            <person name="Anike F."/>
            <person name="Vuek A."/>
            <person name="Anishchenko I.M."/>
            <person name="Voigt K."/>
            <person name="de Hoog G.S."/>
            <person name="Smith M.E."/>
            <person name="Heitman J."/>
            <person name="Vilgalys R."/>
            <person name="Stajich J.E."/>
        </authorList>
    </citation>
    <scope>NUCLEOTIDE SEQUENCE [LARGE SCALE GENOMIC DNA]</scope>
    <source>
        <strain evidence="3 4">LSU 92-RS-03</strain>
    </source>
</reference>
<protein>
    <recommendedName>
        <fullName evidence="5">Membrane anchor Opy2 N-terminal domain-containing protein</fullName>
    </recommendedName>
</protein>
<accession>A0A367IQE4</accession>
<keyword evidence="2" id="KW-0812">Transmembrane</keyword>
<dbReference type="EMBL" id="PJQM01006324">
    <property type="protein sequence ID" value="RCH79866.1"/>
    <property type="molecule type" value="Genomic_DNA"/>
</dbReference>
<evidence type="ECO:0008006" key="5">
    <source>
        <dbReference type="Google" id="ProtNLM"/>
    </source>
</evidence>
<dbReference type="Proteomes" id="UP000253551">
    <property type="component" value="Unassembled WGS sequence"/>
</dbReference>
<name>A0A367IQE4_RHIST</name>
<feature type="non-terminal residue" evidence="3">
    <location>
        <position position="1"/>
    </location>
</feature>
<feature type="transmembrane region" description="Helical" evidence="2">
    <location>
        <begin position="69"/>
        <end position="93"/>
    </location>
</feature>
<keyword evidence="2" id="KW-0472">Membrane</keyword>
<feature type="region of interest" description="Disordered" evidence="1">
    <location>
        <begin position="278"/>
        <end position="340"/>
    </location>
</feature>
<sequence length="355" mass="39519">HVSLDTTRHIRLEPRETCTTPCLNPCCNSDQVCAEIECSACPTVHCANTEQLELKITSTIHDESYDKTALIAGLTTSLVVLAMIAATIVGFVFHKRRKIRKQQQEIEKQVNKDFIPPSFPPPVIPSSPTSFLPSLSETSRSSTIPSYWFYTQAMDFDHPQSPFIFGAHSLQIPHLDDTTTGQTIRRSLNIQPLQPMHYLSRASSVRITKYDHHRTNIPTNEEDDEELEEVATVKRAVSVRKNNSMGSRSSTTTRVGSVAEDIKMAKPTIARINTITTRNEEGGVTRKRSIRRISLSQDPPSPNNTTSSSNGSGRIDVYFCPPTEESMHSNQSQLSIQSNSTLGDGEITVYYKPSP</sequence>
<gene>
    <name evidence="3" type="ORF">CU098_000395</name>
</gene>
<keyword evidence="2" id="KW-1133">Transmembrane helix</keyword>
<comment type="caution">
    <text evidence="3">The sequence shown here is derived from an EMBL/GenBank/DDBJ whole genome shotgun (WGS) entry which is preliminary data.</text>
</comment>
<dbReference type="OrthoDB" id="2284384at2759"/>
<feature type="compositionally biased region" description="Low complexity" evidence="1">
    <location>
        <begin position="329"/>
        <end position="340"/>
    </location>
</feature>
<feature type="compositionally biased region" description="Low complexity" evidence="1">
    <location>
        <begin position="303"/>
        <end position="313"/>
    </location>
</feature>
<dbReference type="AlphaFoldDB" id="A0A367IQE4"/>
<evidence type="ECO:0000313" key="3">
    <source>
        <dbReference type="EMBL" id="RCH79866.1"/>
    </source>
</evidence>
<evidence type="ECO:0000256" key="2">
    <source>
        <dbReference type="SAM" id="Phobius"/>
    </source>
</evidence>
<proteinExistence type="predicted"/>
<keyword evidence="4" id="KW-1185">Reference proteome</keyword>
<organism evidence="3 4">
    <name type="scientific">Rhizopus stolonifer</name>
    <name type="common">Rhizopus nigricans</name>
    <dbReference type="NCBI Taxonomy" id="4846"/>
    <lineage>
        <taxon>Eukaryota</taxon>
        <taxon>Fungi</taxon>
        <taxon>Fungi incertae sedis</taxon>
        <taxon>Mucoromycota</taxon>
        <taxon>Mucoromycotina</taxon>
        <taxon>Mucoromycetes</taxon>
        <taxon>Mucorales</taxon>
        <taxon>Mucorineae</taxon>
        <taxon>Rhizopodaceae</taxon>
        <taxon>Rhizopus</taxon>
    </lineage>
</organism>